<keyword evidence="3" id="KW-1185">Reference proteome</keyword>
<dbReference type="EMBL" id="JAQQWN010000011">
    <property type="protein sequence ID" value="KAK8061149.1"/>
    <property type="molecule type" value="Genomic_DNA"/>
</dbReference>
<keyword evidence="1" id="KW-1133">Transmembrane helix</keyword>
<proteinExistence type="predicted"/>
<keyword evidence="1" id="KW-0472">Membrane</keyword>
<organism evidence="2 3">
    <name type="scientific">Apiospora hydei</name>
    <dbReference type="NCBI Taxonomy" id="1337664"/>
    <lineage>
        <taxon>Eukaryota</taxon>
        <taxon>Fungi</taxon>
        <taxon>Dikarya</taxon>
        <taxon>Ascomycota</taxon>
        <taxon>Pezizomycotina</taxon>
        <taxon>Sordariomycetes</taxon>
        <taxon>Xylariomycetidae</taxon>
        <taxon>Amphisphaeriales</taxon>
        <taxon>Apiosporaceae</taxon>
        <taxon>Apiospora</taxon>
    </lineage>
</organism>
<feature type="transmembrane region" description="Helical" evidence="1">
    <location>
        <begin position="75"/>
        <end position="93"/>
    </location>
</feature>
<name>A0ABR1UQF1_9PEZI</name>
<dbReference type="RefSeq" id="XP_066660569.1">
    <property type="nucleotide sequence ID" value="XM_066819684.1"/>
</dbReference>
<evidence type="ECO:0000313" key="2">
    <source>
        <dbReference type="EMBL" id="KAK8061149.1"/>
    </source>
</evidence>
<feature type="transmembrane region" description="Helical" evidence="1">
    <location>
        <begin position="105"/>
        <end position="128"/>
    </location>
</feature>
<keyword evidence="1" id="KW-0812">Transmembrane</keyword>
<protein>
    <submittedName>
        <fullName evidence="2">Uncharacterized protein</fullName>
    </submittedName>
</protein>
<reference evidence="2 3" key="1">
    <citation type="submission" date="2023-01" db="EMBL/GenBank/DDBJ databases">
        <title>Analysis of 21 Apiospora genomes using comparative genomics revels a genus with tremendous synthesis potential of carbohydrate active enzymes and secondary metabolites.</title>
        <authorList>
            <person name="Sorensen T."/>
        </authorList>
    </citation>
    <scope>NUCLEOTIDE SEQUENCE [LARGE SCALE GENOMIC DNA]</scope>
    <source>
        <strain evidence="2 3">CBS 114990</strain>
    </source>
</reference>
<comment type="caution">
    <text evidence="2">The sequence shown here is derived from an EMBL/GenBank/DDBJ whole genome shotgun (WGS) entry which is preliminary data.</text>
</comment>
<evidence type="ECO:0000313" key="3">
    <source>
        <dbReference type="Proteomes" id="UP001433268"/>
    </source>
</evidence>
<sequence>MAGLLGAAVIKTAQNALRLYHFWNDLTGLGKLWTFFGGERAINSIEDGAYRIQSGFSRWFSSTAKQTAQLVEEEVVQFTSLVLGIVTIVLIAMDMDTKKDGLLQAMDIIMLISSSLQVLAVVAGWVLAAATAAGADFRDPITKFVEDKARPDGLYIENPMQAPDYITTVPPDEQTPSLPGLTFKGPLLPATTVHGLDSKIAPAFLRLGDGNGHVELVDKVDFTANTIWSMETDPWGKSLIYTRRMTKDATTGYVAYTLWYLGTDQDKNVIVRTMPKPSSNDAWKSAVATIQWQVDLQEPPKTKTENNKTSILSVKARIQKDGLDLGRIVHIDGKPAEKLALVDLEQYRKKADNYKRIAAMGYGALKQLREGLEDVPYFLWELNMQAIGPGAFAYDRKAWELTDQTTNDRIRPRFENDPSSGLKWSISPALDAADFELVTQGTDAGTVKQKEGVKPKVTSEPPIEYTVTCTLNKDGEDKVSHISTFTLSVVAQPS</sequence>
<dbReference type="Proteomes" id="UP001433268">
    <property type="component" value="Unassembled WGS sequence"/>
</dbReference>
<dbReference type="GeneID" id="92052744"/>
<accession>A0ABR1UQF1</accession>
<gene>
    <name evidence="2" type="ORF">PG997_015370</name>
</gene>
<evidence type="ECO:0000256" key="1">
    <source>
        <dbReference type="SAM" id="Phobius"/>
    </source>
</evidence>